<gene>
    <name evidence="1" type="ORF">PsorP6_017368</name>
</gene>
<comment type="caution">
    <text evidence="1">The sequence shown here is derived from an EMBL/GenBank/DDBJ whole genome shotgun (WGS) entry which is preliminary data.</text>
</comment>
<organism evidence="1 2">
    <name type="scientific">Peronosclerospora sorghi</name>
    <dbReference type="NCBI Taxonomy" id="230839"/>
    <lineage>
        <taxon>Eukaryota</taxon>
        <taxon>Sar</taxon>
        <taxon>Stramenopiles</taxon>
        <taxon>Oomycota</taxon>
        <taxon>Peronosporomycetes</taxon>
        <taxon>Peronosporales</taxon>
        <taxon>Peronosporaceae</taxon>
        <taxon>Peronosclerospora</taxon>
    </lineage>
</organism>
<proteinExistence type="predicted"/>
<evidence type="ECO:0000313" key="1">
    <source>
        <dbReference type="EMBL" id="KAI9919610.1"/>
    </source>
</evidence>
<reference evidence="1 2" key="1">
    <citation type="journal article" date="2022" name="bioRxiv">
        <title>The genome of the oomycete Peronosclerospora sorghi, a cosmopolitan pathogen of maize and sorghum, is inflated with dispersed pseudogenes.</title>
        <authorList>
            <person name="Fletcher K."/>
            <person name="Martin F."/>
            <person name="Isakeit T."/>
            <person name="Cavanaugh K."/>
            <person name="Magill C."/>
            <person name="Michelmore R."/>
        </authorList>
    </citation>
    <scope>NUCLEOTIDE SEQUENCE [LARGE SCALE GENOMIC DNA]</scope>
    <source>
        <strain evidence="1">P6</strain>
    </source>
</reference>
<protein>
    <submittedName>
        <fullName evidence="1">Uncharacterized protein</fullName>
    </submittedName>
</protein>
<keyword evidence="2" id="KW-1185">Reference proteome</keyword>
<name>A0ACC0WNL0_9STRA</name>
<dbReference type="EMBL" id="CM047590">
    <property type="protein sequence ID" value="KAI9919610.1"/>
    <property type="molecule type" value="Genomic_DNA"/>
</dbReference>
<accession>A0ACC0WNL0</accession>
<evidence type="ECO:0000313" key="2">
    <source>
        <dbReference type="Proteomes" id="UP001163321"/>
    </source>
</evidence>
<sequence length="73" mass="8247">MDKQAKIFDTDKQQLVRTLADHAKKLSHVEFHPIADIVLTCSHDKTLKLWSPQEDGYSLGYTLDGYEDAVISA</sequence>
<dbReference type="Proteomes" id="UP001163321">
    <property type="component" value="Chromosome 11"/>
</dbReference>